<keyword evidence="6" id="KW-0819">tRNA processing</keyword>
<comment type="catalytic activity">
    <reaction evidence="11">
        <text>L-threonine + hydrogencarbonate + ATP = L-threonylcarbamoyladenylate + diphosphate + H2O</text>
        <dbReference type="Rhea" id="RHEA:36407"/>
        <dbReference type="ChEBI" id="CHEBI:15377"/>
        <dbReference type="ChEBI" id="CHEBI:17544"/>
        <dbReference type="ChEBI" id="CHEBI:30616"/>
        <dbReference type="ChEBI" id="CHEBI:33019"/>
        <dbReference type="ChEBI" id="CHEBI:57926"/>
        <dbReference type="ChEBI" id="CHEBI:73682"/>
        <dbReference type="EC" id="2.7.7.87"/>
    </reaction>
</comment>
<dbReference type="GO" id="GO:0061710">
    <property type="term" value="F:L-threonylcarbamoyladenylate synthase"/>
    <property type="evidence" value="ECO:0007669"/>
    <property type="project" value="UniProtKB-EC"/>
</dbReference>
<dbReference type="InterPro" id="IPR050156">
    <property type="entry name" value="TC-AMP_synthase_SUA5"/>
</dbReference>
<evidence type="ECO:0000313" key="14">
    <source>
        <dbReference type="Proteomes" id="UP000178197"/>
    </source>
</evidence>
<dbReference type="GO" id="GO:0003725">
    <property type="term" value="F:double-stranded RNA binding"/>
    <property type="evidence" value="ECO:0007669"/>
    <property type="project" value="InterPro"/>
</dbReference>
<evidence type="ECO:0000256" key="2">
    <source>
        <dbReference type="ARBA" id="ARBA00007663"/>
    </source>
</evidence>
<evidence type="ECO:0000256" key="4">
    <source>
        <dbReference type="ARBA" id="ARBA00022490"/>
    </source>
</evidence>
<dbReference type="InterPro" id="IPR006070">
    <property type="entry name" value="Sua5-like_dom"/>
</dbReference>
<protein>
    <recommendedName>
        <fullName evidence="10">L-threonylcarbamoyladenylate synthase</fullName>
        <ecNumber evidence="3">2.7.7.87</ecNumber>
    </recommendedName>
    <alternativeName>
        <fullName evidence="10">L-threonylcarbamoyladenylate synthase</fullName>
    </alternativeName>
</protein>
<dbReference type="NCBIfam" id="TIGR00057">
    <property type="entry name" value="L-threonylcarbamoyladenylate synthase"/>
    <property type="match status" value="1"/>
</dbReference>
<dbReference type="InterPro" id="IPR017945">
    <property type="entry name" value="DHBP_synth_RibB-like_a/b_dom"/>
</dbReference>
<reference evidence="13 14" key="1">
    <citation type="journal article" date="2016" name="Nat. Commun.">
        <title>Thousands of microbial genomes shed light on interconnected biogeochemical processes in an aquifer system.</title>
        <authorList>
            <person name="Anantharaman K."/>
            <person name="Brown C.T."/>
            <person name="Hug L.A."/>
            <person name="Sharon I."/>
            <person name="Castelle C.J."/>
            <person name="Probst A.J."/>
            <person name="Thomas B.C."/>
            <person name="Singh A."/>
            <person name="Wilkins M.J."/>
            <person name="Karaoz U."/>
            <person name="Brodie E.L."/>
            <person name="Williams K.H."/>
            <person name="Hubbard S.S."/>
            <person name="Banfield J.F."/>
        </authorList>
    </citation>
    <scope>NUCLEOTIDE SEQUENCE [LARGE SCALE GENOMIC DNA]</scope>
</reference>
<dbReference type="GO" id="GO:0000049">
    <property type="term" value="F:tRNA binding"/>
    <property type="evidence" value="ECO:0007669"/>
    <property type="project" value="TreeGrafter"/>
</dbReference>
<name>A0A1F8FH58_9BACT</name>
<evidence type="ECO:0000256" key="10">
    <source>
        <dbReference type="ARBA" id="ARBA00029774"/>
    </source>
</evidence>
<keyword evidence="7" id="KW-0548">Nucleotidyltransferase</keyword>
<dbReference type="PROSITE" id="PS51163">
    <property type="entry name" value="YRDC"/>
    <property type="match status" value="1"/>
</dbReference>
<comment type="similarity">
    <text evidence="2">Belongs to the SUA5 family.</text>
</comment>
<evidence type="ECO:0000256" key="5">
    <source>
        <dbReference type="ARBA" id="ARBA00022679"/>
    </source>
</evidence>
<evidence type="ECO:0000256" key="6">
    <source>
        <dbReference type="ARBA" id="ARBA00022694"/>
    </source>
</evidence>
<comment type="caution">
    <text evidence="13">The sequence shown here is derived from an EMBL/GenBank/DDBJ whole genome shotgun (WGS) entry which is preliminary data.</text>
</comment>
<dbReference type="Gene3D" id="3.90.870.10">
    <property type="entry name" value="DHBP synthase"/>
    <property type="match status" value="1"/>
</dbReference>
<keyword evidence="4" id="KW-0963">Cytoplasm</keyword>
<keyword evidence="5" id="KW-0808">Transferase</keyword>
<evidence type="ECO:0000256" key="1">
    <source>
        <dbReference type="ARBA" id="ARBA00004496"/>
    </source>
</evidence>
<organism evidence="13 14">
    <name type="scientific">Candidatus Yanofskybacteria bacterium RIFCSPHIGHO2_02_FULL_43_15c</name>
    <dbReference type="NCBI Taxonomy" id="1802679"/>
    <lineage>
        <taxon>Bacteria</taxon>
        <taxon>Candidatus Yanofskyibacteriota</taxon>
    </lineage>
</organism>
<dbReference type="Pfam" id="PF01300">
    <property type="entry name" value="Sua5_yciO_yrdC"/>
    <property type="match status" value="1"/>
</dbReference>
<gene>
    <name evidence="13" type="ORF">A3C71_00150</name>
</gene>
<accession>A0A1F8FH58</accession>
<dbReference type="PANTHER" id="PTHR17490:SF16">
    <property type="entry name" value="THREONYLCARBAMOYL-AMP SYNTHASE"/>
    <property type="match status" value="1"/>
</dbReference>
<dbReference type="PANTHER" id="PTHR17490">
    <property type="entry name" value="SUA5"/>
    <property type="match status" value="1"/>
</dbReference>
<proteinExistence type="inferred from homology"/>
<dbReference type="SUPFAM" id="SSF55821">
    <property type="entry name" value="YrdC/RibB"/>
    <property type="match status" value="1"/>
</dbReference>
<evidence type="ECO:0000256" key="8">
    <source>
        <dbReference type="ARBA" id="ARBA00022741"/>
    </source>
</evidence>
<dbReference type="GO" id="GO:0006450">
    <property type="term" value="P:regulation of translational fidelity"/>
    <property type="evidence" value="ECO:0007669"/>
    <property type="project" value="TreeGrafter"/>
</dbReference>
<evidence type="ECO:0000259" key="12">
    <source>
        <dbReference type="PROSITE" id="PS51163"/>
    </source>
</evidence>
<dbReference type="GO" id="GO:0005737">
    <property type="term" value="C:cytoplasm"/>
    <property type="evidence" value="ECO:0007669"/>
    <property type="project" value="UniProtKB-SubCell"/>
</dbReference>
<evidence type="ECO:0000256" key="3">
    <source>
        <dbReference type="ARBA" id="ARBA00012584"/>
    </source>
</evidence>
<evidence type="ECO:0000313" key="13">
    <source>
        <dbReference type="EMBL" id="OGN11898.1"/>
    </source>
</evidence>
<dbReference type="GO" id="GO:0008033">
    <property type="term" value="P:tRNA processing"/>
    <property type="evidence" value="ECO:0007669"/>
    <property type="project" value="UniProtKB-KW"/>
</dbReference>
<evidence type="ECO:0000256" key="11">
    <source>
        <dbReference type="ARBA" id="ARBA00048366"/>
    </source>
</evidence>
<comment type="subcellular location">
    <subcellularLocation>
        <location evidence="1">Cytoplasm</location>
    </subcellularLocation>
</comment>
<evidence type="ECO:0000256" key="9">
    <source>
        <dbReference type="ARBA" id="ARBA00022840"/>
    </source>
</evidence>
<dbReference type="EC" id="2.7.7.87" evidence="3"/>
<keyword evidence="8" id="KW-0547">Nucleotide-binding</keyword>
<dbReference type="EMBL" id="MGJT01000026">
    <property type="protein sequence ID" value="OGN11898.1"/>
    <property type="molecule type" value="Genomic_DNA"/>
</dbReference>
<dbReference type="AlphaFoldDB" id="A0A1F8FH58"/>
<dbReference type="GO" id="GO:0005524">
    <property type="term" value="F:ATP binding"/>
    <property type="evidence" value="ECO:0007669"/>
    <property type="project" value="UniProtKB-KW"/>
</dbReference>
<keyword evidence="9" id="KW-0067">ATP-binding</keyword>
<feature type="domain" description="YrdC-like" evidence="12">
    <location>
        <begin position="13"/>
        <end position="205"/>
    </location>
</feature>
<dbReference type="Proteomes" id="UP000178197">
    <property type="component" value="Unassembled WGS sequence"/>
</dbReference>
<sequence>MKIIQVDLNKDYREVVEEACRVLRLGGTVVYPTDTVYGLGANACDNLAVDRIFKIKNRPYHKPLPIIVKNLEWVEAIVYLDSRLKKIVSSIWPGATTAILPKREHLSCLVTSGGPTVGIRIPDFIFTDQLLGKFGYPLTATSANISGEEATNDVNKIIERFENAKHKPDLIIDAGILPSPAGGSKQPTVLDLTSSEPKILRVGPSRPEQLRKLLESMRS</sequence>
<evidence type="ECO:0000256" key="7">
    <source>
        <dbReference type="ARBA" id="ARBA00022695"/>
    </source>
</evidence>